<name>A0A2S0KB30_9ACTN</name>
<keyword evidence="3" id="KW-1185">Reference proteome</keyword>
<evidence type="ECO:0000313" key="2">
    <source>
        <dbReference type="EMBL" id="AVL98904.1"/>
    </source>
</evidence>
<evidence type="ECO:0000259" key="1">
    <source>
        <dbReference type="Pfam" id="PF13392"/>
    </source>
</evidence>
<dbReference type="AlphaFoldDB" id="A0A2S0KB30"/>
<accession>A0A2S0KB30</accession>
<protein>
    <submittedName>
        <fullName evidence="2">HNH endonuclease</fullName>
    </submittedName>
</protein>
<keyword evidence="2" id="KW-0255">Endonuclease</keyword>
<gene>
    <name evidence="2" type="ORF">C6V83_00030</name>
</gene>
<dbReference type="OrthoDB" id="3732358at2"/>
<proteinExistence type="predicted"/>
<dbReference type="SUPFAM" id="SSF54060">
    <property type="entry name" value="His-Me finger endonucleases"/>
    <property type="match status" value="1"/>
</dbReference>
<keyword evidence="2" id="KW-0378">Hydrolase</keyword>
<dbReference type="InterPro" id="IPR044925">
    <property type="entry name" value="His-Me_finger_sf"/>
</dbReference>
<reference evidence="2 3" key="1">
    <citation type="submission" date="2018-03" db="EMBL/GenBank/DDBJ databases">
        <title>Characteristics and genome of n-alkane degrading marine bacteria Gordonia iterans isolated from crude oil contaminated in Tae-an, South Korea.</title>
        <authorList>
            <person name="Lee S.-S."/>
            <person name="Kim H."/>
        </authorList>
    </citation>
    <scope>NUCLEOTIDE SEQUENCE [LARGE SCALE GENOMIC DNA]</scope>
    <source>
        <strain evidence="2 3">Co17</strain>
    </source>
</reference>
<dbReference type="Pfam" id="PF13392">
    <property type="entry name" value="HNH_3"/>
    <property type="match status" value="1"/>
</dbReference>
<dbReference type="Proteomes" id="UP000239814">
    <property type="component" value="Chromosome"/>
</dbReference>
<keyword evidence="2" id="KW-0540">Nuclease</keyword>
<dbReference type="Gene3D" id="3.90.75.10">
    <property type="entry name" value="Homing Intron 3 (I-ppo) Encoded Endonuclease, Chain A"/>
    <property type="match status" value="1"/>
</dbReference>
<evidence type="ECO:0000313" key="3">
    <source>
        <dbReference type="Proteomes" id="UP000239814"/>
    </source>
</evidence>
<dbReference type="InterPro" id="IPR003615">
    <property type="entry name" value="HNH_nuc"/>
</dbReference>
<organism evidence="2 3">
    <name type="scientific">Gordonia iterans</name>
    <dbReference type="NCBI Taxonomy" id="1004901"/>
    <lineage>
        <taxon>Bacteria</taxon>
        <taxon>Bacillati</taxon>
        <taxon>Actinomycetota</taxon>
        <taxon>Actinomycetes</taxon>
        <taxon>Mycobacteriales</taxon>
        <taxon>Gordoniaceae</taxon>
        <taxon>Gordonia</taxon>
    </lineage>
</organism>
<sequence length="155" mass="17508">MAAGKRGVQRDRRVADPIAHIRERCAITDDGCWEWQKALTSQGYGIVAISDYLHVSKLVHILTFTILVGPVPAGLELDHLCRNRACCNPEHLEPVTHAENVRRSEAAAVQRARHAARTHCKRGHAFDEENTARDTRGHRRCRTCNREWAQRKAAS</sequence>
<dbReference type="KEGG" id="git:C6V83_00030"/>
<dbReference type="InterPro" id="IPR044930">
    <property type="entry name" value="Homing_endonuclease_His-Me"/>
</dbReference>
<dbReference type="EMBL" id="CP027433">
    <property type="protein sequence ID" value="AVL98904.1"/>
    <property type="molecule type" value="Genomic_DNA"/>
</dbReference>
<dbReference type="GO" id="GO:0004519">
    <property type="term" value="F:endonuclease activity"/>
    <property type="evidence" value="ECO:0007669"/>
    <property type="project" value="UniProtKB-KW"/>
</dbReference>
<feature type="domain" description="HNH nuclease" evidence="1">
    <location>
        <begin position="57"/>
        <end position="102"/>
    </location>
</feature>